<dbReference type="GO" id="GO:0005024">
    <property type="term" value="F:transforming growth factor beta receptor activity"/>
    <property type="evidence" value="ECO:0007669"/>
    <property type="project" value="TreeGrafter"/>
</dbReference>
<dbReference type="KEGG" id="ncc:104962622"/>
<evidence type="ECO:0000256" key="7">
    <source>
        <dbReference type="ARBA" id="ARBA00022777"/>
    </source>
</evidence>
<evidence type="ECO:0000313" key="14">
    <source>
        <dbReference type="Proteomes" id="UP000504611"/>
    </source>
</evidence>
<reference evidence="15" key="1">
    <citation type="submission" date="2025-08" db="UniProtKB">
        <authorList>
            <consortium name="RefSeq"/>
        </authorList>
    </citation>
    <scope>IDENTIFICATION</scope>
    <source>
        <tissue evidence="15">Muscle</tissue>
    </source>
</reference>
<name>A0A6I9PQ32_9TELE</name>
<keyword evidence="10" id="KW-0472">Membrane</keyword>
<feature type="signal peptide" evidence="12">
    <location>
        <begin position="1"/>
        <end position="27"/>
    </location>
</feature>
<evidence type="ECO:0000256" key="8">
    <source>
        <dbReference type="ARBA" id="ARBA00022840"/>
    </source>
</evidence>
<dbReference type="InterPro" id="IPR045860">
    <property type="entry name" value="Snake_toxin-like_sf"/>
</dbReference>
<keyword evidence="7" id="KW-0418">Kinase</keyword>
<dbReference type="Gene3D" id="2.10.60.10">
    <property type="entry name" value="CD59"/>
    <property type="match status" value="1"/>
</dbReference>
<dbReference type="GeneID" id="104962622"/>
<keyword evidence="8" id="KW-0067">ATP-binding</keyword>
<dbReference type="GO" id="GO:0005886">
    <property type="term" value="C:plasma membrane"/>
    <property type="evidence" value="ECO:0007669"/>
    <property type="project" value="TreeGrafter"/>
</dbReference>
<evidence type="ECO:0000256" key="4">
    <source>
        <dbReference type="ARBA" id="ARBA00022692"/>
    </source>
</evidence>
<dbReference type="SUPFAM" id="SSF57302">
    <property type="entry name" value="Snake toxin-like"/>
    <property type="match status" value="1"/>
</dbReference>
<evidence type="ECO:0000256" key="5">
    <source>
        <dbReference type="ARBA" id="ARBA00022729"/>
    </source>
</evidence>
<feature type="domain" description="Activin types I and II receptor" evidence="13">
    <location>
        <begin position="60"/>
        <end position="132"/>
    </location>
</feature>
<evidence type="ECO:0000256" key="6">
    <source>
        <dbReference type="ARBA" id="ARBA00022741"/>
    </source>
</evidence>
<evidence type="ECO:0000259" key="13">
    <source>
        <dbReference type="Pfam" id="PF01064"/>
    </source>
</evidence>
<keyword evidence="5 12" id="KW-0732">Signal</keyword>
<keyword evidence="11" id="KW-0675">Receptor</keyword>
<dbReference type="PANTHER" id="PTHR23255">
    <property type="entry name" value="TRANSFORMING GROWTH FACTOR-BETA RECEPTOR TYPE I AND II"/>
    <property type="match status" value="1"/>
</dbReference>
<dbReference type="InterPro" id="IPR000472">
    <property type="entry name" value="Activin_recp"/>
</dbReference>
<sequence>MAVSRITMKSLAKYGFCLTILLTSVAAAQEEERECAFTDQQQQWETDRVAGSEGRVSPENTTIRCAKGSHCFGLWKKSPPGEVRLVKQGCWSYLDDPLGCRDDRCVVTNLPPQMQNGTYLFCCCGSDMCNVNFTEDFPPPSPTTPQPI</sequence>
<dbReference type="Pfam" id="PF01064">
    <property type="entry name" value="Activin_recp"/>
    <property type="match status" value="1"/>
</dbReference>
<keyword evidence="9" id="KW-1133">Transmembrane helix</keyword>
<evidence type="ECO:0000313" key="15">
    <source>
        <dbReference type="RefSeq" id="XP_010789378.1"/>
    </source>
</evidence>
<keyword evidence="6" id="KW-0547">Nucleotide-binding</keyword>
<dbReference type="InterPro" id="IPR000333">
    <property type="entry name" value="TGFB_receptor"/>
</dbReference>
<evidence type="ECO:0000256" key="9">
    <source>
        <dbReference type="ARBA" id="ARBA00022989"/>
    </source>
</evidence>
<dbReference type="Proteomes" id="UP000504611">
    <property type="component" value="Unplaced"/>
</dbReference>
<feature type="non-terminal residue" evidence="15">
    <location>
        <position position="148"/>
    </location>
</feature>
<gene>
    <name evidence="15" type="primary">LOC104962622</name>
</gene>
<evidence type="ECO:0000256" key="11">
    <source>
        <dbReference type="ARBA" id="ARBA00023170"/>
    </source>
</evidence>
<organism evidence="14 15">
    <name type="scientific">Notothenia coriiceps</name>
    <name type="common">black rockcod</name>
    <dbReference type="NCBI Taxonomy" id="8208"/>
    <lineage>
        <taxon>Eukaryota</taxon>
        <taxon>Metazoa</taxon>
        <taxon>Chordata</taxon>
        <taxon>Craniata</taxon>
        <taxon>Vertebrata</taxon>
        <taxon>Euteleostomi</taxon>
        <taxon>Actinopterygii</taxon>
        <taxon>Neopterygii</taxon>
        <taxon>Teleostei</taxon>
        <taxon>Neoteleostei</taxon>
        <taxon>Acanthomorphata</taxon>
        <taxon>Eupercaria</taxon>
        <taxon>Perciformes</taxon>
        <taxon>Notothenioidei</taxon>
        <taxon>Nototheniidae</taxon>
        <taxon>Notothenia</taxon>
    </lineage>
</organism>
<keyword evidence="4" id="KW-0812">Transmembrane</keyword>
<dbReference type="GO" id="GO:0005524">
    <property type="term" value="F:ATP binding"/>
    <property type="evidence" value="ECO:0007669"/>
    <property type="project" value="UniProtKB-KW"/>
</dbReference>
<evidence type="ECO:0000256" key="3">
    <source>
        <dbReference type="ARBA" id="ARBA00022679"/>
    </source>
</evidence>
<evidence type="ECO:0000256" key="10">
    <source>
        <dbReference type="ARBA" id="ARBA00023136"/>
    </source>
</evidence>
<accession>A0A6I9PQ32</accession>
<keyword evidence="2" id="KW-0723">Serine/threonine-protein kinase</keyword>
<dbReference type="FunFam" id="2.10.60.10:FF:000029">
    <property type="entry name" value="Receptor protein serine/threonine kinase"/>
    <property type="match status" value="1"/>
</dbReference>
<dbReference type="PANTHER" id="PTHR23255:SF63">
    <property type="entry name" value="BONE MORPHOGENETIC PROTEIN RECEPTOR TYPE-2"/>
    <property type="match status" value="1"/>
</dbReference>
<evidence type="ECO:0000256" key="1">
    <source>
        <dbReference type="ARBA" id="ARBA00004167"/>
    </source>
</evidence>
<dbReference type="OrthoDB" id="669224at2759"/>
<evidence type="ECO:0000256" key="2">
    <source>
        <dbReference type="ARBA" id="ARBA00022527"/>
    </source>
</evidence>
<keyword evidence="3" id="KW-0808">Transferase</keyword>
<dbReference type="RefSeq" id="XP_010789378.1">
    <property type="nucleotide sequence ID" value="XM_010791076.1"/>
</dbReference>
<dbReference type="GO" id="GO:0001944">
    <property type="term" value="P:vasculature development"/>
    <property type="evidence" value="ECO:0007669"/>
    <property type="project" value="TreeGrafter"/>
</dbReference>
<feature type="chain" id="PRO_5026897106" evidence="12">
    <location>
        <begin position="28"/>
        <end position="148"/>
    </location>
</feature>
<dbReference type="GO" id="GO:0043235">
    <property type="term" value="C:receptor complex"/>
    <property type="evidence" value="ECO:0007669"/>
    <property type="project" value="TreeGrafter"/>
</dbReference>
<dbReference type="GO" id="GO:0030509">
    <property type="term" value="P:BMP signaling pathway"/>
    <property type="evidence" value="ECO:0007669"/>
    <property type="project" value="TreeGrafter"/>
</dbReference>
<comment type="subcellular location">
    <subcellularLocation>
        <location evidence="1">Membrane</location>
        <topology evidence="1">Single-pass membrane protein</topology>
    </subcellularLocation>
</comment>
<protein>
    <submittedName>
        <fullName evidence="15">Bone morphogenetic protein receptor type-2-like</fullName>
    </submittedName>
</protein>
<dbReference type="AlphaFoldDB" id="A0A6I9PQ32"/>
<keyword evidence="14" id="KW-1185">Reference proteome</keyword>
<evidence type="ECO:0000256" key="12">
    <source>
        <dbReference type="SAM" id="SignalP"/>
    </source>
</evidence>
<proteinExistence type="predicted"/>